<gene>
    <name evidence="1" type="ORF">UFOVP844_23</name>
</gene>
<reference evidence="1" key="1">
    <citation type="submission" date="2020-04" db="EMBL/GenBank/DDBJ databases">
        <authorList>
            <person name="Chiriac C."/>
            <person name="Salcher M."/>
            <person name="Ghai R."/>
            <person name="Kavagutti S V."/>
        </authorList>
    </citation>
    <scope>NUCLEOTIDE SEQUENCE</scope>
</reference>
<proteinExistence type="predicted"/>
<dbReference type="Pfam" id="PF03237">
    <property type="entry name" value="Terminase_6N"/>
    <property type="match status" value="1"/>
</dbReference>
<accession>A0A6J5P3D7</accession>
<protein>
    <submittedName>
        <fullName evidence="1">Phage_term_2, phage terminase, large subunit, PBSX family</fullName>
    </submittedName>
</protein>
<dbReference type="NCBIfam" id="TIGR01547">
    <property type="entry name" value="phage_term_2"/>
    <property type="match status" value="1"/>
</dbReference>
<dbReference type="EMBL" id="LR796795">
    <property type="protein sequence ID" value="CAB4166329.1"/>
    <property type="molecule type" value="Genomic_DNA"/>
</dbReference>
<name>A0A6J5P3D7_9CAUD</name>
<evidence type="ECO:0000313" key="1">
    <source>
        <dbReference type="EMBL" id="CAB4166329.1"/>
    </source>
</evidence>
<dbReference type="InterPro" id="IPR006437">
    <property type="entry name" value="Phage_terminase_lsu"/>
</dbReference>
<dbReference type="Gene3D" id="3.30.420.280">
    <property type="match status" value="1"/>
</dbReference>
<organism evidence="1">
    <name type="scientific">uncultured Caudovirales phage</name>
    <dbReference type="NCBI Taxonomy" id="2100421"/>
    <lineage>
        <taxon>Viruses</taxon>
        <taxon>Duplodnaviria</taxon>
        <taxon>Heunggongvirae</taxon>
        <taxon>Uroviricota</taxon>
        <taxon>Caudoviricetes</taxon>
        <taxon>Peduoviridae</taxon>
        <taxon>Maltschvirus</taxon>
        <taxon>Maltschvirus maltsch</taxon>
    </lineage>
</organism>
<dbReference type="InterPro" id="IPR027417">
    <property type="entry name" value="P-loop_NTPase"/>
</dbReference>
<dbReference type="Gene3D" id="3.40.50.300">
    <property type="entry name" value="P-loop containing nucleotide triphosphate hydrolases"/>
    <property type="match status" value="1"/>
</dbReference>
<sequence>MIMCGRTEPTIKRNIIRPLHDIIGDDLQYHSGKGEVMIWGRKIDVVGANDERAEAKIRGSEYAYALMDEVTIIPENFVKMLFSRLSIPGAQFFGTTNPDSPFHWLKTGYLDKTDTMNVKVFSFSMEDNPILTEEFKNDLRKEYQGLWFDRYILGKWVLAEGAVYDFFSERDHVIPHPPGNATYYVCGIDYGTSNPCCYALIGYNPSLYPNMWLEKEYYYDSKAKNRQKSDSEYASDLYNFLAGYNVKAVYVDPSALSFKVELRKFGIPGVTDAINDVLPGIRYQGQLISNGTYKICACCVNAIKEYSTYLWDQRASQRGKDEPLKQNDHISDAQRYALYSHFFSLTQGQMTESDAYRFERMYSVQPTKRSRFS</sequence>